<dbReference type="KEGG" id="csa:Csal_2494"/>
<dbReference type="eggNOG" id="COG1335">
    <property type="taxonomic scope" value="Bacteria"/>
</dbReference>
<organism evidence="3 4">
    <name type="scientific">Chromohalobacter israelensis (strain ATCC BAA-138 / DSM 3043 / CIP 106854 / NCIMB 13768 / 1H11)</name>
    <name type="common">Chromohalobacter salexigens</name>
    <dbReference type="NCBI Taxonomy" id="290398"/>
    <lineage>
        <taxon>Bacteria</taxon>
        <taxon>Pseudomonadati</taxon>
        <taxon>Pseudomonadota</taxon>
        <taxon>Gammaproteobacteria</taxon>
        <taxon>Oceanospirillales</taxon>
        <taxon>Halomonadaceae</taxon>
        <taxon>Chromohalobacter</taxon>
    </lineage>
</organism>
<dbReference type="GO" id="GO:0016787">
    <property type="term" value="F:hydrolase activity"/>
    <property type="evidence" value="ECO:0007669"/>
    <property type="project" value="UniProtKB-KW"/>
</dbReference>
<accession>Q1QUL7</accession>
<dbReference type="Gene3D" id="3.40.50.850">
    <property type="entry name" value="Isochorismatase-like"/>
    <property type="match status" value="1"/>
</dbReference>
<dbReference type="InterPro" id="IPR000868">
    <property type="entry name" value="Isochorismatase-like_dom"/>
</dbReference>
<dbReference type="InterPro" id="IPR050272">
    <property type="entry name" value="Isochorismatase-like_hydrls"/>
</dbReference>
<dbReference type="STRING" id="290398.Csal_2494"/>
<sequence length="198" mass="21239">MAPPRCQVLSLHPHEGRSAPSALLVVAMQQVHAGLLTPLGTAGPTESLTLLLKEWRGGEGCIVHVRHFSRKADASCRAGRPEADFLPCATPLPGERVVTTHVDDPFVDTDLDTWLRRHGVAHLVVAGVTTTGAIMTLTRHALTLGFDVTVVADACADQALIAHDGTRWEASTMHELGLALLERQGAEISSVRDVHRTC</sequence>
<evidence type="ECO:0000313" key="3">
    <source>
        <dbReference type="EMBL" id="ABE59841.1"/>
    </source>
</evidence>
<dbReference type="PANTHER" id="PTHR43540:SF1">
    <property type="entry name" value="ISOCHORISMATASE HYDROLASE"/>
    <property type="match status" value="1"/>
</dbReference>
<feature type="domain" description="Isochorismatase-like" evidence="2">
    <location>
        <begin position="21"/>
        <end position="171"/>
    </location>
</feature>
<dbReference type="EMBL" id="CP000285">
    <property type="protein sequence ID" value="ABE59841.1"/>
    <property type="molecule type" value="Genomic_DNA"/>
</dbReference>
<gene>
    <name evidence="3" type="ordered locus">Csal_2494</name>
</gene>
<dbReference type="RefSeq" id="WP_011507787.1">
    <property type="nucleotide sequence ID" value="NC_007963.1"/>
</dbReference>
<dbReference type="SUPFAM" id="SSF52499">
    <property type="entry name" value="Isochorismatase-like hydrolases"/>
    <property type="match status" value="1"/>
</dbReference>
<dbReference type="Proteomes" id="UP000000239">
    <property type="component" value="Chromosome"/>
</dbReference>
<dbReference type="OrthoDB" id="9791276at2"/>
<name>Q1QUL7_CHRI1</name>
<keyword evidence="4" id="KW-1185">Reference proteome</keyword>
<dbReference type="GeneID" id="95335198"/>
<reference evidence="3 4" key="1">
    <citation type="journal article" date="2011" name="Stand. Genomic Sci.">
        <title>Complete genome sequence of the halophilic and highly halotolerant Chromohalobacter salexigens type strain (1H11(T)).</title>
        <authorList>
            <person name="Copeland A."/>
            <person name="O'Connor K."/>
            <person name="Lucas S."/>
            <person name="Lapidus A."/>
            <person name="Berry K.W."/>
            <person name="Detter J.C."/>
            <person name="Del Rio T.G."/>
            <person name="Hammon N."/>
            <person name="Dalin E."/>
            <person name="Tice H."/>
            <person name="Pitluck S."/>
            <person name="Bruce D."/>
            <person name="Goodwin L."/>
            <person name="Han C."/>
            <person name="Tapia R."/>
            <person name="Saunders E."/>
            <person name="Schmutz J."/>
            <person name="Brettin T."/>
            <person name="Larimer F."/>
            <person name="Land M."/>
            <person name="Hauser L."/>
            <person name="Vargas C."/>
            <person name="Nieto J.J."/>
            <person name="Kyrpides N.C."/>
            <person name="Ivanova N."/>
            <person name="Goker M."/>
            <person name="Klenk H.P."/>
            <person name="Csonka L.N."/>
            <person name="Woyke T."/>
        </authorList>
    </citation>
    <scope>NUCLEOTIDE SEQUENCE [LARGE SCALE GENOMIC DNA]</scope>
    <source>
        <strain evidence="4">ATCC BAA-138 / DSM 3043 / CIP 106854 / NCIMB 13768 / 1H11</strain>
    </source>
</reference>
<dbReference type="PANTHER" id="PTHR43540">
    <property type="entry name" value="PEROXYUREIDOACRYLATE/UREIDOACRYLATE AMIDOHYDROLASE-RELATED"/>
    <property type="match status" value="1"/>
</dbReference>
<evidence type="ECO:0000259" key="2">
    <source>
        <dbReference type="Pfam" id="PF00857"/>
    </source>
</evidence>
<dbReference type="InterPro" id="IPR036380">
    <property type="entry name" value="Isochorismatase-like_sf"/>
</dbReference>
<dbReference type="Pfam" id="PF00857">
    <property type="entry name" value="Isochorismatase"/>
    <property type="match status" value="1"/>
</dbReference>
<proteinExistence type="predicted"/>
<protein>
    <submittedName>
        <fullName evidence="3">Isochorismatase hydrolase</fullName>
    </submittedName>
</protein>
<evidence type="ECO:0000256" key="1">
    <source>
        <dbReference type="ARBA" id="ARBA00022801"/>
    </source>
</evidence>
<dbReference type="HOGENOM" id="CLU_068979_5_2_6"/>
<dbReference type="AlphaFoldDB" id="Q1QUL7"/>
<keyword evidence="1 3" id="KW-0378">Hydrolase</keyword>
<evidence type="ECO:0000313" key="4">
    <source>
        <dbReference type="Proteomes" id="UP000000239"/>
    </source>
</evidence>